<dbReference type="AlphaFoldDB" id="A0A9P8PMX9"/>
<reference evidence="1" key="2">
    <citation type="submission" date="2021-01" db="EMBL/GenBank/DDBJ databases">
        <authorList>
            <person name="Schikora-Tamarit M.A."/>
        </authorList>
    </citation>
    <scope>NUCLEOTIDE SEQUENCE</scope>
    <source>
        <strain evidence="1">CBS6341</strain>
    </source>
</reference>
<dbReference type="Proteomes" id="UP000769528">
    <property type="component" value="Unassembled WGS sequence"/>
</dbReference>
<dbReference type="EMBL" id="JAEUBF010000782">
    <property type="protein sequence ID" value="KAH3675083.1"/>
    <property type="molecule type" value="Genomic_DNA"/>
</dbReference>
<evidence type="ECO:0000313" key="2">
    <source>
        <dbReference type="Proteomes" id="UP000769528"/>
    </source>
</evidence>
<comment type="caution">
    <text evidence="1">The sequence shown here is derived from an EMBL/GenBank/DDBJ whole genome shotgun (WGS) entry which is preliminary data.</text>
</comment>
<gene>
    <name evidence="1" type="ORF">WICMUC_002915</name>
</gene>
<proteinExistence type="predicted"/>
<name>A0A9P8PMX9_9ASCO</name>
<reference evidence="1" key="1">
    <citation type="journal article" date="2021" name="Open Biol.">
        <title>Shared evolutionary footprints suggest mitochondrial oxidative damage underlies multiple complex I losses in fungi.</title>
        <authorList>
            <person name="Schikora-Tamarit M.A."/>
            <person name="Marcet-Houben M."/>
            <person name="Nosek J."/>
            <person name="Gabaldon T."/>
        </authorList>
    </citation>
    <scope>NUCLEOTIDE SEQUENCE</scope>
    <source>
        <strain evidence="1">CBS6341</strain>
    </source>
</reference>
<sequence>MDGPWIMMPVKFVALLRRLRQRKSFKNYGWMVHGLWAINPGSINHQHLGIGQILDFQISAKSQFNTFQLKCTLSTKIPTNF</sequence>
<evidence type="ECO:0000313" key="1">
    <source>
        <dbReference type="EMBL" id="KAH3675083.1"/>
    </source>
</evidence>
<protein>
    <submittedName>
        <fullName evidence="1">Uncharacterized protein</fullName>
    </submittedName>
</protein>
<accession>A0A9P8PMX9</accession>
<organism evidence="1 2">
    <name type="scientific">Wickerhamomyces mucosus</name>
    <dbReference type="NCBI Taxonomy" id="1378264"/>
    <lineage>
        <taxon>Eukaryota</taxon>
        <taxon>Fungi</taxon>
        <taxon>Dikarya</taxon>
        <taxon>Ascomycota</taxon>
        <taxon>Saccharomycotina</taxon>
        <taxon>Saccharomycetes</taxon>
        <taxon>Phaffomycetales</taxon>
        <taxon>Wickerhamomycetaceae</taxon>
        <taxon>Wickerhamomyces</taxon>
    </lineage>
</organism>
<keyword evidence="2" id="KW-1185">Reference proteome</keyword>